<organism evidence="1 2">
    <name type="scientific">Moorena producens 3L</name>
    <dbReference type="NCBI Taxonomy" id="489825"/>
    <lineage>
        <taxon>Bacteria</taxon>
        <taxon>Bacillati</taxon>
        <taxon>Cyanobacteriota</taxon>
        <taxon>Cyanophyceae</taxon>
        <taxon>Coleofasciculales</taxon>
        <taxon>Coleofasciculaceae</taxon>
        <taxon>Moorena</taxon>
    </lineage>
</organism>
<evidence type="ECO:0000313" key="1">
    <source>
        <dbReference type="EMBL" id="EGJ32610.1"/>
    </source>
</evidence>
<keyword evidence="2" id="KW-1185">Reference proteome</keyword>
<name>F4XS18_9CYAN</name>
<gene>
    <name evidence="1" type="ORF">LYNGBM3L_05960</name>
</gene>
<dbReference type="Proteomes" id="UP000003959">
    <property type="component" value="Unassembled WGS sequence"/>
</dbReference>
<dbReference type="EMBL" id="GL890908">
    <property type="protein sequence ID" value="EGJ32610.1"/>
    <property type="molecule type" value="Genomic_DNA"/>
</dbReference>
<proteinExistence type="predicted"/>
<evidence type="ECO:0000313" key="2">
    <source>
        <dbReference type="Proteomes" id="UP000003959"/>
    </source>
</evidence>
<protein>
    <submittedName>
        <fullName evidence="1">Uncharacterized protein</fullName>
    </submittedName>
</protein>
<dbReference type="AlphaFoldDB" id="F4XS18"/>
<sequence>MGELNCISAPELGSGGEITEVGIGIRGQTCPDLARKSNRCGDEGDLTLPALEERGFPDQRAALNHHVLIFDAAKK</sequence>
<reference evidence="2" key="1">
    <citation type="journal article" date="2011" name="Proc. Natl. Acad. Sci. U.S.A.">
        <title>Genomic insights into the physiology and ecology of the marine filamentous cyanobacterium Lyngbya majuscula.</title>
        <authorList>
            <person name="Jones A.C."/>
            <person name="Monroe E.A."/>
            <person name="Podell S."/>
            <person name="Hess W.R."/>
            <person name="Klages S."/>
            <person name="Esquenazi E."/>
            <person name="Niessen S."/>
            <person name="Hoover H."/>
            <person name="Rothmann M."/>
            <person name="Lasken R.S."/>
            <person name="Yates J.R.III."/>
            <person name="Reinhardt R."/>
            <person name="Kube M."/>
            <person name="Burkart M.D."/>
            <person name="Allen E.E."/>
            <person name="Dorrestein P.C."/>
            <person name="Gerwick W.H."/>
            <person name="Gerwick L."/>
        </authorList>
    </citation>
    <scope>NUCLEOTIDE SEQUENCE [LARGE SCALE GENOMIC DNA]</scope>
    <source>
        <strain evidence="2">3L</strain>
    </source>
</reference>
<accession>F4XS18</accession>
<dbReference type="HOGENOM" id="CLU_2667096_0_0_3"/>